<organism evidence="3 4">
    <name type="scientific">Corallococcus macrosporus DSM 14697</name>
    <dbReference type="NCBI Taxonomy" id="1189310"/>
    <lineage>
        <taxon>Bacteria</taxon>
        <taxon>Pseudomonadati</taxon>
        <taxon>Myxococcota</taxon>
        <taxon>Myxococcia</taxon>
        <taxon>Myxococcales</taxon>
        <taxon>Cystobacterineae</taxon>
        <taxon>Myxococcaceae</taxon>
        <taxon>Corallococcus</taxon>
    </lineage>
</organism>
<dbReference type="KEGG" id="mmas:MYMAC_002729"/>
<dbReference type="GO" id="GO:0006508">
    <property type="term" value="P:proteolysis"/>
    <property type="evidence" value="ECO:0007669"/>
    <property type="project" value="UniProtKB-KW"/>
</dbReference>
<dbReference type="Pfam" id="PF02517">
    <property type="entry name" value="Rce1-like"/>
    <property type="match status" value="1"/>
</dbReference>
<keyword evidence="1" id="KW-0472">Membrane</keyword>
<dbReference type="OrthoDB" id="5495892at2"/>
<reference evidence="3 4" key="1">
    <citation type="submission" date="2017-06" db="EMBL/GenBank/DDBJ databases">
        <title>Sequencing and comparative analysis of myxobacterial genomes.</title>
        <authorList>
            <person name="Rupp O."/>
            <person name="Goesmann A."/>
            <person name="Sogaard-Andersen L."/>
        </authorList>
    </citation>
    <scope>NUCLEOTIDE SEQUENCE [LARGE SCALE GENOMIC DNA]</scope>
    <source>
        <strain evidence="3 4">DSM 14697</strain>
    </source>
</reference>
<evidence type="ECO:0000259" key="2">
    <source>
        <dbReference type="Pfam" id="PF02517"/>
    </source>
</evidence>
<accession>A0A250JUG7</accession>
<dbReference type="AlphaFoldDB" id="A0A250JUG7"/>
<dbReference type="Proteomes" id="UP000217343">
    <property type="component" value="Chromosome"/>
</dbReference>
<sequence length="239" mass="27072">MTQAVTTPWRPNAVQEAVGLWAVGFLAIVAAFLLWGGTSVPKLVATVGFLYLPLIPMRWRDEDYSDYGLSLRAWRQDLKLFLVLSAVVGPLFFLGFAGFVEVLPHLPPALAKHLTPLMGEARFQPRLPPRFGEWFVDQLFVVALPEEFFYRGYVQTRLRDAWPQGRKFLGGRLGPAFWLTALLFALGHLAIFQAWRLSVFFPALLFGWMRERTGTVMGAALFHAACNLYVRFLEVSFFG</sequence>
<dbReference type="GO" id="GO:0080120">
    <property type="term" value="P:CAAX-box protein maturation"/>
    <property type="evidence" value="ECO:0007669"/>
    <property type="project" value="UniProtKB-ARBA"/>
</dbReference>
<proteinExistence type="predicted"/>
<keyword evidence="1" id="KW-1133">Transmembrane helix</keyword>
<evidence type="ECO:0000313" key="3">
    <source>
        <dbReference type="EMBL" id="ATB47122.1"/>
    </source>
</evidence>
<feature type="domain" description="CAAX prenyl protease 2/Lysostaphin resistance protein A-like" evidence="2">
    <location>
        <begin position="138"/>
        <end position="228"/>
    </location>
</feature>
<keyword evidence="3" id="KW-0645">Protease</keyword>
<evidence type="ECO:0000256" key="1">
    <source>
        <dbReference type="SAM" id="Phobius"/>
    </source>
</evidence>
<keyword evidence="4" id="KW-1185">Reference proteome</keyword>
<dbReference type="InterPro" id="IPR003675">
    <property type="entry name" value="Rce1/LyrA-like_dom"/>
</dbReference>
<dbReference type="EMBL" id="CP022203">
    <property type="protein sequence ID" value="ATB47122.1"/>
    <property type="molecule type" value="Genomic_DNA"/>
</dbReference>
<keyword evidence="3" id="KW-0378">Hydrolase</keyword>
<evidence type="ECO:0000313" key="4">
    <source>
        <dbReference type="Proteomes" id="UP000217343"/>
    </source>
</evidence>
<dbReference type="GO" id="GO:0004175">
    <property type="term" value="F:endopeptidase activity"/>
    <property type="evidence" value="ECO:0007669"/>
    <property type="project" value="UniProtKB-ARBA"/>
</dbReference>
<feature type="transmembrane region" description="Helical" evidence="1">
    <location>
        <begin position="80"/>
        <end position="103"/>
    </location>
</feature>
<name>A0A250JUG7_9BACT</name>
<keyword evidence="1" id="KW-0812">Transmembrane</keyword>
<dbReference type="NCBIfam" id="NF040914">
    <property type="entry name" value="Mrt_core"/>
    <property type="match status" value="1"/>
</dbReference>
<feature type="transmembrane region" description="Helical" evidence="1">
    <location>
        <begin position="176"/>
        <end position="195"/>
    </location>
</feature>
<feature type="transmembrane region" description="Helical" evidence="1">
    <location>
        <begin position="18"/>
        <end position="36"/>
    </location>
</feature>
<dbReference type="NCBIfam" id="NF040593">
    <property type="entry name" value="CAAX_MXAN_2755"/>
    <property type="match status" value="1"/>
</dbReference>
<dbReference type="InterPro" id="IPR057384">
    <property type="entry name" value="CAAX_MXAN_2755"/>
</dbReference>
<gene>
    <name evidence="3" type="ORF">MYMAC_002729</name>
</gene>
<dbReference type="RefSeq" id="WP_095958402.1">
    <property type="nucleotide sequence ID" value="NZ_CP022203.1"/>
</dbReference>
<protein>
    <submittedName>
        <fullName evidence="3">CAAX amino protease</fullName>
    </submittedName>
</protein>
<feature type="transmembrane region" description="Helical" evidence="1">
    <location>
        <begin position="215"/>
        <end position="233"/>
    </location>
</feature>